<keyword evidence="4" id="KW-1185">Reference proteome</keyword>
<dbReference type="EMBL" id="BGPR01044153">
    <property type="protein sequence ID" value="GBO20869.1"/>
    <property type="molecule type" value="Genomic_DNA"/>
</dbReference>
<dbReference type="SUPFAM" id="SSF56219">
    <property type="entry name" value="DNase I-like"/>
    <property type="match status" value="1"/>
</dbReference>
<proteinExistence type="predicted"/>
<comment type="caution">
    <text evidence="3">The sequence shown here is derived from an EMBL/GenBank/DDBJ whole genome shotgun (WGS) entry which is preliminary data.</text>
</comment>
<gene>
    <name evidence="3" type="primary">X-elementORF2_863</name>
    <name evidence="3" type="ORF">AVEN_230148_1</name>
</gene>
<dbReference type="GO" id="GO:0003964">
    <property type="term" value="F:RNA-directed DNA polymerase activity"/>
    <property type="evidence" value="ECO:0007669"/>
    <property type="project" value="UniProtKB-KW"/>
</dbReference>
<feature type="compositionally biased region" description="Polar residues" evidence="1">
    <location>
        <begin position="337"/>
        <end position="355"/>
    </location>
</feature>
<keyword evidence="3" id="KW-0808">Transferase</keyword>
<evidence type="ECO:0000313" key="3">
    <source>
        <dbReference type="EMBL" id="GBO20869.1"/>
    </source>
</evidence>
<dbReference type="InterPro" id="IPR052560">
    <property type="entry name" value="RdDP_mobile_element"/>
</dbReference>
<dbReference type="InterPro" id="IPR005135">
    <property type="entry name" value="Endo/exonuclease/phosphatase"/>
</dbReference>
<dbReference type="Pfam" id="PF00078">
    <property type="entry name" value="RVT_1"/>
    <property type="match status" value="1"/>
</dbReference>
<dbReference type="AlphaFoldDB" id="A0A4Y2V6F0"/>
<dbReference type="CDD" id="cd01650">
    <property type="entry name" value="RT_nLTR_like"/>
    <property type="match status" value="1"/>
</dbReference>
<sequence length="975" mass="110918">MVGGAVGARILISYRMGSFVKQTDSNTSLTSKSNELPQRLPKFLVLHNEEGKLKNMSPFLIQKHIYTFAGNVQSVKKMKSGDLLVESSSLRQSEQLLSITKFGDVPITVSAHASLNYTRGVMSSDEFLMVSDSEFVSELEAQKVIAARRITLKRDGQIIPTRHVILTFDTPVLPKKITAGYIVTSVLTYQILFAASSVSDLGTLKLHAVDPLLSVPAVLNRDTKKQFVKIRKNALIEARKIVHDRTPKTNHSYSAALKTIKNPDTPLEPIQTPTDTIVPKPSTSEKNEETITVKLSDWLALLKAHKLSLEKEKTNVKKQEFLKPAPKNKRPKKDHTNSTGKNSNVKTKSNPNKTKSQNKESESDLQTSDNSISEMELSEEETYLKPNLSAKFKSYITQRNDFQQGSRASGGVACLTSCQIPSKPILLNTQLQAVAIQIQLTRRITICYLYLPPRVHIEKTHLDDLIRQLPSPFFLLGDFNGHNTLWGSTDTNPRGCQIETLVEDHGLCLLNDNSYTHFHQASQTFHTIDLAICSPSLVPYWKFSTCTNLFNSDHFPIVLTYVKNDFPFPKRPVKYIFEKADWPLFESLCQLTPNMVDKDSIDVAVNTITDCIISSADNSIPKTSGNIPKLCKPWWNTECDTCQKTLEKAWYNFRRYPTTHNLIKFKKARAKFRQIRRRSMNTTWCSYVNSITRQVSSKIVWDKVRKIFGCYSDTQNISFLNYNGQVISDAKEIGNVIGQTLSEISSESSYPNDFIAFKKCEEQKSVDFLPSYAEDYKSTFSYHELKDALRKSNPTSPGPDQIHNNMLKHLGESSLLTILLLFNRIWQERVFPLSWLKAIVVPIPKPGKDKQDPNNYRPIALTSCLSKLLERMVSARLMHVLERSKWFIPSQSGFRRRRGTIDNLLKMETAIREAFVRKKHLVSIFFDIEKAYDRTWRYGILKDLSDIGLKGNLPLFIKLSTDKNLPNSHWYHFIG</sequence>
<accession>A0A4Y2V6F0</accession>
<dbReference type="InterPro" id="IPR000477">
    <property type="entry name" value="RT_dom"/>
</dbReference>
<dbReference type="Pfam" id="PF14529">
    <property type="entry name" value="Exo_endo_phos_2"/>
    <property type="match status" value="1"/>
</dbReference>
<dbReference type="PROSITE" id="PS50878">
    <property type="entry name" value="RT_POL"/>
    <property type="match status" value="1"/>
</dbReference>
<organism evidence="3 4">
    <name type="scientific">Araneus ventricosus</name>
    <name type="common">Orbweaver spider</name>
    <name type="synonym">Epeira ventricosa</name>
    <dbReference type="NCBI Taxonomy" id="182803"/>
    <lineage>
        <taxon>Eukaryota</taxon>
        <taxon>Metazoa</taxon>
        <taxon>Ecdysozoa</taxon>
        <taxon>Arthropoda</taxon>
        <taxon>Chelicerata</taxon>
        <taxon>Arachnida</taxon>
        <taxon>Araneae</taxon>
        <taxon>Araneomorphae</taxon>
        <taxon>Entelegynae</taxon>
        <taxon>Araneoidea</taxon>
        <taxon>Araneidae</taxon>
        <taxon>Araneus</taxon>
    </lineage>
</organism>
<dbReference type="PANTHER" id="PTHR36688">
    <property type="entry name" value="ENDO/EXONUCLEASE/PHOSPHATASE DOMAIN-CONTAINING PROTEIN"/>
    <property type="match status" value="1"/>
</dbReference>
<keyword evidence="3" id="KW-0695">RNA-directed DNA polymerase</keyword>
<feature type="domain" description="Reverse transcriptase" evidence="2">
    <location>
        <begin position="824"/>
        <end position="975"/>
    </location>
</feature>
<keyword evidence="3" id="KW-0548">Nucleotidyltransferase</keyword>
<evidence type="ECO:0000256" key="1">
    <source>
        <dbReference type="SAM" id="MobiDB-lite"/>
    </source>
</evidence>
<dbReference type="InterPro" id="IPR043502">
    <property type="entry name" value="DNA/RNA_pol_sf"/>
</dbReference>
<evidence type="ECO:0000259" key="2">
    <source>
        <dbReference type="PROSITE" id="PS50878"/>
    </source>
</evidence>
<name>A0A4Y2V6F0_ARAVE</name>
<dbReference type="PANTHER" id="PTHR36688:SF2">
    <property type="entry name" value="ENDONUCLEASE_EXONUCLEASE_PHOSPHATASE DOMAIN-CONTAINING PROTEIN"/>
    <property type="match status" value="1"/>
</dbReference>
<feature type="region of interest" description="Disordered" evidence="1">
    <location>
        <begin position="262"/>
        <end position="288"/>
    </location>
</feature>
<dbReference type="Proteomes" id="UP000499080">
    <property type="component" value="Unassembled WGS sequence"/>
</dbReference>
<dbReference type="SUPFAM" id="SSF56672">
    <property type="entry name" value="DNA/RNA polymerases"/>
    <property type="match status" value="1"/>
</dbReference>
<feature type="compositionally biased region" description="Polar residues" evidence="1">
    <location>
        <begin position="364"/>
        <end position="373"/>
    </location>
</feature>
<feature type="region of interest" description="Disordered" evidence="1">
    <location>
        <begin position="315"/>
        <end position="380"/>
    </location>
</feature>
<protein>
    <submittedName>
        <fullName evidence="3">Putative RNA-directed DNA polymerase from transposon X-element</fullName>
    </submittedName>
</protein>
<dbReference type="InterPro" id="IPR036691">
    <property type="entry name" value="Endo/exonu/phosph_ase_sf"/>
</dbReference>
<dbReference type="Gene3D" id="3.60.10.10">
    <property type="entry name" value="Endonuclease/exonuclease/phosphatase"/>
    <property type="match status" value="1"/>
</dbReference>
<dbReference type="OrthoDB" id="6516885at2759"/>
<evidence type="ECO:0000313" key="4">
    <source>
        <dbReference type="Proteomes" id="UP000499080"/>
    </source>
</evidence>
<reference evidence="3 4" key="1">
    <citation type="journal article" date="2019" name="Sci. Rep.">
        <title>Orb-weaving spider Araneus ventricosus genome elucidates the spidroin gene catalogue.</title>
        <authorList>
            <person name="Kono N."/>
            <person name="Nakamura H."/>
            <person name="Ohtoshi R."/>
            <person name="Moran D.A.P."/>
            <person name="Shinohara A."/>
            <person name="Yoshida Y."/>
            <person name="Fujiwara M."/>
            <person name="Mori M."/>
            <person name="Tomita M."/>
            <person name="Arakawa K."/>
        </authorList>
    </citation>
    <scope>NUCLEOTIDE SEQUENCE [LARGE SCALE GENOMIC DNA]</scope>
</reference>